<keyword evidence="2 7" id="KW-0813">Transport</keyword>
<comment type="caution">
    <text evidence="10">The sequence shown here is derived from an EMBL/GenBank/DDBJ whole genome shotgun (WGS) entry which is preliminary data.</text>
</comment>
<dbReference type="CDD" id="cd06261">
    <property type="entry name" value="TM_PBP2"/>
    <property type="match status" value="1"/>
</dbReference>
<dbReference type="PANTHER" id="PTHR30193:SF37">
    <property type="entry name" value="INNER MEMBRANE ABC TRANSPORTER PERMEASE PROTEIN YCJO"/>
    <property type="match status" value="1"/>
</dbReference>
<dbReference type="SUPFAM" id="SSF161098">
    <property type="entry name" value="MetI-like"/>
    <property type="match status" value="1"/>
</dbReference>
<evidence type="ECO:0000256" key="4">
    <source>
        <dbReference type="ARBA" id="ARBA00022692"/>
    </source>
</evidence>
<keyword evidence="3" id="KW-1003">Cell membrane</keyword>
<dbReference type="EMBL" id="BAAAQQ010000004">
    <property type="protein sequence ID" value="GAA2120158.1"/>
    <property type="molecule type" value="Genomic_DNA"/>
</dbReference>
<protein>
    <submittedName>
        <fullName evidence="10">Sugar ABC transporter permease</fullName>
    </submittedName>
</protein>
<keyword evidence="6 7" id="KW-0472">Membrane</keyword>
<dbReference type="RefSeq" id="WP_344302899.1">
    <property type="nucleotide sequence ID" value="NZ_BAAAQQ010000004.1"/>
</dbReference>
<dbReference type="Pfam" id="PF00528">
    <property type="entry name" value="BPD_transp_1"/>
    <property type="match status" value="1"/>
</dbReference>
<feature type="transmembrane region" description="Helical" evidence="7">
    <location>
        <begin position="291"/>
        <end position="313"/>
    </location>
</feature>
<keyword evidence="4 7" id="KW-0812">Transmembrane</keyword>
<evidence type="ECO:0000256" key="2">
    <source>
        <dbReference type="ARBA" id="ARBA00022448"/>
    </source>
</evidence>
<evidence type="ECO:0000259" key="9">
    <source>
        <dbReference type="PROSITE" id="PS50928"/>
    </source>
</evidence>
<evidence type="ECO:0000256" key="7">
    <source>
        <dbReference type="RuleBase" id="RU363032"/>
    </source>
</evidence>
<dbReference type="InterPro" id="IPR051393">
    <property type="entry name" value="ABC_transporter_permease"/>
</dbReference>
<feature type="domain" description="ABC transmembrane type-1" evidence="9">
    <location>
        <begin position="101"/>
        <end position="312"/>
    </location>
</feature>
<comment type="subcellular location">
    <subcellularLocation>
        <location evidence="1 7">Cell membrane</location>
        <topology evidence="1 7">Multi-pass membrane protein</topology>
    </subcellularLocation>
</comment>
<proteinExistence type="inferred from homology"/>
<evidence type="ECO:0000256" key="1">
    <source>
        <dbReference type="ARBA" id="ARBA00004651"/>
    </source>
</evidence>
<keyword evidence="5 7" id="KW-1133">Transmembrane helix</keyword>
<organism evidence="10 11">
    <name type="scientific">Nocardioides bigeumensis</name>
    <dbReference type="NCBI Taxonomy" id="433657"/>
    <lineage>
        <taxon>Bacteria</taxon>
        <taxon>Bacillati</taxon>
        <taxon>Actinomycetota</taxon>
        <taxon>Actinomycetes</taxon>
        <taxon>Propionibacteriales</taxon>
        <taxon>Nocardioidaceae</taxon>
        <taxon>Nocardioides</taxon>
    </lineage>
</organism>
<dbReference type="Proteomes" id="UP001500575">
    <property type="component" value="Unassembled WGS sequence"/>
</dbReference>
<evidence type="ECO:0000256" key="3">
    <source>
        <dbReference type="ARBA" id="ARBA00022475"/>
    </source>
</evidence>
<dbReference type="PROSITE" id="PS50928">
    <property type="entry name" value="ABC_TM1"/>
    <property type="match status" value="1"/>
</dbReference>
<accession>A0ABN2Y190</accession>
<evidence type="ECO:0000256" key="6">
    <source>
        <dbReference type="ARBA" id="ARBA00023136"/>
    </source>
</evidence>
<gene>
    <name evidence="10" type="ORF">GCM10009843_13420</name>
</gene>
<comment type="similarity">
    <text evidence="7">Belongs to the binding-protein-dependent transport system permease family.</text>
</comment>
<feature type="transmembrane region" description="Helical" evidence="7">
    <location>
        <begin position="138"/>
        <end position="159"/>
    </location>
</feature>
<keyword evidence="11" id="KW-1185">Reference proteome</keyword>
<dbReference type="Gene3D" id="1.10.3720.10">
    <property type="entry name" value="MetI-like"/>
    <property type="match status" value="1"/>
</dbReference>
<reference evidence="10 11" key="1">
    <citation type="journal article" date="2019" name="Int. J. Syst. Evol. Microbiol.">
        <title>The Global Catalogue of Microorganisms (GCM) 10K type strain sequencing project: providing services to taxonomists for standard genome sequencing and annotation.</title>
        <authorList>
            <consortium name="The Broad Institute Genomics Platform"/>
            <consortium name="The Broad Institute Genome Sequencing Center for Infectious Disease"/>
            <person name="Wu L."/>
            <person name="Ma J."/>
        </authorList>
    </citation>
    <scope>NUCLEOTIDE SEQUENCE [LARGE SCALE GENOMIC DNA]</scope>
    <source>
        <strain evidence="10 11">JCM 16021</strain>
    </source>
</reference>
<feature type="region of interest" description="Disordered" evidence="8">
    <location>
        <begin position="1"/>
        <end position="30"/>
    </location>
</feature>
<evidence type="ECO:0000256" key="5">
    <source>
        <dbReference type="ARBA" id="ARBA00022989"/>
    </source>
</evidence>
<evidence type="ECO:0000313" key="11">
    <source>
        <dbReference type="Proteomes" id="UP001500575"/>
    </source>
</evidence>
<name>A0ABN2Y190_9ACTN</name>
<feature type="transmembrane region" description="Helical" evidence="7">
    <location>
        <begin position="36"/>
        <end position="60"/>
    </location>
</feature>
<feature type="transmembrane region" description="Helical" evidence="7">
    <location>
        <begin position="179"/>
        <end position="197"/>
    </location>
</feature>
<feature type="compositionally biased region" description="Low complexity" evidence="8">
    <location>
        <begin position="13"/>
        <end position="28"/>
    </location>
</feature>
<evidence type="ECO:0000313" key="10">
    <source>
        <dbReference type="EMBL" id="GAA2120158.1"/>
    </source>
</evidence>
<feature type="transmembrane region" description="Helical" evidence="7">
    <location>
        <begin position="105"/>
        <end position="126"/>
    </location>
</feature>
<feature type="transmembrane region" description="Helical" evidence="7">
    <location>
        <begin position="240"/>
        <end position="259"/>
    </location>
</feature>
<evidence type="ECO:0000256" key="8">
    <source>
        <dbReference type="SAM" id="MobiDB-lite"/>
    </source>
</evidence>
<sequence>MTTTTVTRDAASAPKRSGAPRRGPARGTDPTRRQQAVAAWVLALPFVVLFLAFTLGPVLAGLGMSFTDLKRVDIRNPFAVDIVGLDNYTKLIQDPLFRKVTLNTLLYLVLGVPLTMMVALAIAVGLNRITRLKGFFRVGYYLPVVTSIVAISVVWKFLYRENGGLLNSLLDLVGIDGPAWLDSTALALPSLVVMSVWRNFGALMVIFLAGLQTIPQEVNEAAEVDGATGWGRFRHITLPMLRPTLLFGAVITGIGYLQFFEEAVVMTKGGPLDSTRSVTFFTFDQFGYGNYGYAAAASYLLFLAIVALTYLQFRWLGERDSK</sequence>
<dbReference type="InterPro" id="IPR000515">
    <property type="entry name" value="MetI-like"/>
</dbReference>
<dbReference type="PANTHER" id="PTHR30193">
    <property type="entry name" value="ABC TRANSPORTER PERMEASE PROTEIN"/>
    <property type="match status" value="1"/>
</dbReference>
<dbReference type="InterPro" id="IPR035906">
    <property type="entry name" value="MetI-like_sf"/>
</dbReference>